<keyword evidence="2" id="KW-1185">Reference proteome</keyword>
<dbReference type="AlphaFoldDB" id="A0A1H8TI38"/>
<dbReference type="Proteomes" id="UP000199126">
    <property type="component" value="Unassembled WGS sequence"/>
</dbReference>
<gene>
    <name evidence="1" type="ORF">SAMN04487948_10740</name>
</gene>
<reference evidence="2" key="1">
    <citation type="submission" date="2016-10" db="EMBL/GenBank/DDBJ databases">
        <authorList>
            <person name="Varghese N."/>
            <person name="Submissions S."/>
        </authorList>
    </citation>
    <scope>NUCLEOTIDE SEQUENCE [LARGE SCALE GENOMIC DNA]</scope>
    <source>
        <strain evidence="2">CGMCC 1.10121</strain>
    </source>
</reference>
<sequence>MHAARLLLFMATIVYQGDDDTVSEEIGDEKLNYQEDHWQIYHGDDEYTYIPRERVYTVKMTDPHVENE</sequence>
<accession>A0A1H8TI38</accession>
<dbReference type="EMBL" id="FODV01000007">
    <property type="protein sequence ID" value="SEO90213.1"/>
    <property type="molecule type" value="Genomic_DNA"/>
</dbReference>
<evidence type="ECO:0000313" key="2">
    <source>
        <dbReference type="Proteomes" id="UP000199126"/>
    </source>
</evidence>
<proteinExistence type="predicted"/>
<protein>
    <submittedName>
        <fullName evidence="1">Uncharacterized protein</fullName>
    </submittedName>
</protein>
<name>A0A1H8TI38_9EURY</name>
<evidence type="ECO:0000313" key="1">
    <source>
        <dbReference type="EMBL" id="SEO90213.1"/>
    </source>
</evidence>
<organism evidence="1 2">
    <name type="scientific">Halogranum amylolyticum</name>
    <dbReference type="NCBI Taxonomy" id="660520"/>
    <lineage>
        <taxon>Archaea</taxon>
        <taxon>Methanobacteriati</taxon>
        <taxon>Methanobacteriota</taxon>
        <taxon>Stenosarchaea group</taxon>
        <taxon>Halobacteria</taxon>
        <taxon>Halobacteriales</taxon>
        <taxon>Haloferacaceae</taxon>
    </lineage>
</organism>